<feature type="compositionally biased region" description="Basic and acidic residues" evidence="1">
    <location>
        <begin position="582"/>
        <end position="591"/>
    </location>
</feature>
<feature type="compositionally biased region" description="Basic residues" evidence="1">
    <location>
        <begin position="524"/>
        <end position="539"/>
    </location>
</feature>
<evidence type="ECO:0000256" key="1">
    <source>
        <dbReference type="SAM" id="MobiDB-lite"/>
    </source>
</evidence>
<gene>
    <name evidence="2" type="ORF">SteCoe_3495</name>
</gene>
<reference evidence="2 3" key="1">
    <citation type="submission" date="2016-11" db="EMBL/GenBank/DDBJ databases">
        <title>The macronuclear genome of Stentor coeruleus: a giant cell with tiny introns.</title>
        <authorList>
            <person name="Slabodnick M."/>
            <person name="Ruby J.G."/>
            <person name="Reiff S.B."/>
            <person name="Swart E.C."/>
            <person name="Gosai S."/>
            <person name="Prabakaran S."/>
            <person name="Witkowska E."/>
            <person name="Larue G.E."/>
            <person name="Fisher S."/>
            <person name="Freeman R.M."/>
            <person name="Gunawardena J."/>
            <person name="Chu W."/>
            <person name="Stover N.A."/>
            <person name="Gregory B.D."/>
            <person name="Nowacki M."/>
            <person name="Derisi J."/>
            <person name="Roy S.W."/>
            <person name="Marshall W.F."/>
            <person name="Sood P."/>
        </authorList>
    </citation>
    <scope>NUCLEOTIDE SEQUENCE [LARGE SCALE GENOMIC DNA]</scope>
    <source>
        <strain evidence="2">WM001</strain>
    </source>
</reference>
<protein>
    <submittedName>
        <fullName evidence="2">Uncharacterized protein</fullName>
    </submittedName>
</protein>
<dbReference type="EMBL" id="MPUH01000041">
    <property type="protein sequence ID" value="OMJ93519.1"/>
    <property type="molecule type" value="Genomic_DNA"/>
</dbReference>
<keyword evidence="3" id="KW-1185">Reference proteome</keyword>
<feature type="region of interest" description="Disordered" evidence="1">
    <location>
        <begin position="480"/>
        <end position="509"/>
    </location>
</feature>
<accession>A0A1R2CWY0</accession>
<name>A0A1R2CWY0_9CILI</name>
<organism evidence="2 3">
    <name type="scientific">Stentor coeruleus</name>
    <dbReference type="NCBI Taxonomy" id="5963"/>
    <lineage>
        <taxon>Eukaryota</taxon>
        <taxon>Sar</taxon>
        <taxon>Alveolata</taxon>
        <taxon>Ciliophora</taxon>
        <taxon>Postciliodesmatophora</taxon>
        <taxon>Heterotrichea</taxon>
        <taxon>Heterotrichida</taxon>
        <taxon>Stentoridae</taxon>
        <taxon>Stentor</taxon>
    </lineage>
</organism>
<dbReference type="AlphaFoldDB" id="A0A1R2CWY0"/>
<feature type="compositionally biased region" description="Basic and acidic residues" evidence="1">
    <location>
        <begin position="489"/>
        <end position="509"/>
    </location>
</feature>
<dbReference type="OrthoDB" id="326789at2759"/>
<feature type="compositionally biased region" description="Basic and acidic residues" evidence="1">
    <location>
        <begin position="540"/>
        <end position="575"/>
    </location>
</feature>
<sequence>MKSSFRSSPRSRIVYTSQDIQRPITTPANWEIFERIESCEIRCKTSTETCSIDKMSFWRNCCSEILPLIKKDFSDIASAINRVIKGIFSMFDTVNEDWAQREKKKTEEVKDYVEEVKQLKAYNYKLKAELEKYEKINLDEKVKIKSEVEDMFGADDNEIRELRLRSKKIVESKPSAIVGMLRDIYASMAQERYMPDYKEIDIDSPNPDDIANAFNFNYHLLIQSTTKKVMNMLKKEVQTSENCTQTHVLFMSGDEYEDMVKRFEKNNISLQSALMQIDKLKEEIISRGINSEKLEQEKNQYFHEMLKFKRDSEAVNKELLSLKREFATVSIHFEKTTRELEIKNKEVLRKEEKIQSQTLKIAKLTQIKRNSELEVPKPQNDIQVEAETESLDRQFTQSNYDNFRRASAFPDYRRPRLGSNIDYSALDPNKSLYKKYPGSISNYTSNSSLPPSNDHYQEGINNMPGFRESKRMFYPTNKDIAQAPTKSSSIKDEFKEPSHEKATEKYSEIGDSVERIDKIQERKNKAKKMSKIKQSKKNKREINGEGKSPDRKNDGRKNSFRRESLKSESMKEEAMKSVGHGTKGDFDTHESYNEIGGKRQIVRDGNILELVDRANNTHITLQAGISVAVQYNYDQLNKSESNDQNSLLCMMPFNPNNVFGLKGDVFYNSSSRVFGAHSKMSEVVKNTNYKMDKAKAQNRCN</sequence>
<evidence type="ECO:0000313" key="2">
    <source>
        <dbReference type="EMBL" id="OMJ93519.1"/>
    </source>
</evidence>
<feature type="region of interest" description="Disordered" evidence="1">
    <location>
        <begin position="521"/>
        <end position="591"/>
    </location>
</feature>
<proteinExistence type="predicted"/>
<comment type="caution">
    <text evidence="2">The sequence shown here is derived from an EMBL/GenBank/DDBJ whole genome shotgun (WGS) entry which is preliminary data.</text>
</comment>
<dbReference type="Proteomes" id="UP000187209">
    <property type="component" value="Unassembled WGS sequence"/>
</dbReference>
<evidence type="ECO:0000313" key="3">
    <source>
        <dbReference type="Proteomes" id="UP000187209"/>
    </source>
</evidence>